<dbReference type="InterPro" id="IPR011008">
    <property type="entry name" value="Dimeric_a/b-barrel"/>
</dbReference>
<dbReference type="SUPFAM" id="SSF54909">
    <property type="entry name" value="Dimeric alpha+beta barrel"/>
    <property type="match status" value="1"/>
</dbReference>
<dbReference type="InterPro" id="IPR050744">
    <property type="entry name" value="AI-2_Isomerase_LsrG"/>
</dbReference>
<dbReference type="PANTHER" id="PTHR33336:SF3">
    <property type="entry name" value="ABM DOMAIN-CONTAINING PROTEIN"/>
    <property type="match status" value="1"/>
</dbReference>
<dbReference type="GO" id="GO:0004497">
    <property type="term" value="F:monooxygenase activity"/>
    <property type="evidence" value="ECO:0007669"/>
    <property type="project" value="UniProtKB-KW"/>
</dbReference>
<dbReference type="InterPro" id="IPR007138">
    <property type="entry name" value="ABM_dom"/>
</dbReference>
<evidence type="ECO:0000313" key="3">
    <source>
        <dbReference type="Proteomes" id="UP000316093"/>
    </source>
</evidence>
<proteinExistence type="predicted"/>
<evidence type="ECO:0000313" key="2">
    <source>
        <dbReference type="EMBL" id="QDE39476.1"/>
    </source>
</evidence>
<dbReference type="AlphaFoldDB" id="A0A4Y5Z3J3"/>
<dbReference type="Gene3D" id="3.30.70.100">
    <property type="match status" value="1"/>
</dbReference>
<accession>A0A4Y5Z3J3</accession>
<sequence length="99" mass="10837">MSSKQVKVIAVLTAKEGKAGELEALLRGMTAPSRGEPGNVHYNLWRHRETPGVFVIDELYADTAGAEAHRASPHYQDYLGRINDLATRNPIPLEAVDAL</sequence>
<dbReference type="PANTHER" id="PTHR33336">
    <property type="entry name" value="QUINOL MONOOXYGENASE YGIN-RELATED"/>
    <property type="match status" value="1"/>
</dbReference>
<dbReference type="Pfam" id="PF03992">
    <property type="entry name" value="ABM"/>
    <property type="match status" value="1"/>
</dbReference>
<keyword evidence="3" id="KW-1185">Reference proteome</keyword>
<dbReference type="PROSITE" id="PS51725">
    <property type="entry name" value="ABM"/>
    <property type="match status" value="1"/>
</dbReference>
<protein>
    <submittedName>
        <fullName evidence="2">Antibiotic biosynthesis monooxygenase</fullName>
    </submittedName>
</protein>
<keyword evidence="2" id="KW-0503">Monooxygenase</keyword>
<gene>
    <name evidence="2" type="ORF">FIV34_09815</name>
</gene>
<dbReference type="EMBL" id="CP041046">
    <property type="protein sequence ID" value="QDE39476.1"/>
    <property type="molecule type" value="Genomic_DNA"/>
</dbReference>
<dbReference type="OrthoDB" id="9812192at2"/>
<dbReference type="Proteomes" id="UP000316093">
    <property type="component" value="Chromosome"/>
</dbReference>
<reference evidence="2 3" key="1">
    <citation type="submission" date="2019-06" db="EMBL/GenBank/DDBJ databases">
        <title>A complete genome sequence for Luteibacter pinisoli MAH-14.</title>
        <authorList>
            <person name="Baltrus D.A."/>
        </authorList>
    </citation>
    <scope>NUCLEOTIDE SEQUENCE [LARGE SCALE GENOMIC DNA]</scope>
    <source>
        <strain evidence="2 3">MAH-14</strain>
    </source>
</reference>
<feature type="domain" description="ABM" evidence="1">
    <location>
        <begin position="6"/>
        <end position="94"/>
    </location>
</feature>
<organism evidence="2 3">
    <name type="scientific">Luteibacter pinisoli</name>
    <dbReference type="NCBI Taxonomy" id="2589080"/>
    <lineage>
        <taxon>Bacteria</taxon>
        <taxon>Pseudomonadati</taxon>
        <taxon>Pseudomonadota</taxon>
        <taxon>Gammaproteobacteria</taxon>
        <taxon>Lysobacterales</taxon>
        <taxon>Rhodanobacteraceae</taxon>
        <taxon>Luteibacter</taxon>
    </lineage>
</organism>
<dbReference type="KEGG" id="lpy:FIV34_09815"/>
<keyword evidence="2" id="KW-0560">Oxidoreductase</keyword>
<name>A0A4Y5Z3J3_9GAMM</name>
<dbReference type="RefSeq" id="WP_139982124.1">
    <property type="nucleotide sequence ID" value="NZ_CP041046.1"/>
</dbReference>
<evidence type="ECO:0000259" key="1">
    <source>
        <dbReference type="PROSITE" id="PS51725"/>
    </source>
</evidence>